<name>A0A8J6P247_9BACT</name>
<feature type="compositionally biased region" description="Polar residues" evidence="1">
    <location>
        <begin position="1"/>
        <end position="10"/>
    </location>
</feature>
<sequence>MISNKNQSLNFIKKQMGPEGAVEENKTTGENQNRNFDLSGDPKDRVEILSFRKEMESNRVSLETDDKNADEVKKLLNLAIKLLSSENDKSRLAKIYGFRQENIVKLFSV</sequence>
<organism evidence="2 3">
    <name type="scientific">Candidatus Desulfatibia vada</name>
    <dbReference type="NCBI Taxonomy" id="2841696"/>
    <lineage>
        <taxon>Bacteria</taxon>
        <taxon>Pseudomonadati</taxon>
        <taxon>Thermodesulfobacteriota</taxon>
        <taxon>Desulfobacteria</taxon>
        <taxon>Desulfobacterales</taxon>
        <taxon>Desulfobacterales incertae sedis</taxon>
        <taxon>Candidatus Desulfatibia</taxon>
    </lineage>
</organism>
<proteinExistence type="predicted"/>
<gene>
    <name evidence="2" type="ORF">H8D96_21230</name>
</gene>
<accession>A0A8J6P247</accession>
<dbReference type="Proteomes" id="UP000605201">
    <property type="component" value="Unassembled WGS sequence"/>
</dbReference>
<comment type="caution">
    <text evidence="2">The sequence shown here is derived from an EMBL/GenBank/DDBJ whole genome shotgun (WGS) entry which is preliminary data.</text>
</comment>
<evidence type="ECO:0000313" key="3">
    <source>
        <dbReference type="Proteomes" id="UP000605201"/>
    </source>
</evidence>
<protein>
    <submittedName>
        <fullName evidence="2">Uncharacterized protein</fullName>
    </submittedName>
</protein>
<evidence type="ECO:0000313" key="2">
    <source>
        <dbReference type="EMBL" id="MBC8434439.1"/>
    </source>
</evidence>
<reference evidence="2 3" key="1">
    <citation type="submission" date="2020-08" db="EMBL/GenBank/DDBJ databases">
        <title>Bridging the membrane lipid divide: bacteria of the FCB group superphylum have the potential to synthesize archaeal ether lipids.</title>
        <authorList>
            <person name="Villanueva L."/>
            <person name="Von Meijenfeldt F.A.B."/>
            <person name="Westbye A.B."/>
            <person name="Yadav S."/>
            <person name="Hopmans E.C."/>
            <person name="Dutilh B.E."/>
            <person name="Sinninghe Damste J.S."/>
        </authorList>
    </citation>
    <scope>NUCLEOTIDE SEQUENCE [LARGE SCALE GENOMIC DNA]</scope>
    <source>
        <strain evidence="2">NIOZ-UU17</strain>
    </source>
</reference>
<dbReference type="EMBL" id="JACNIG010000442">
    <property type="protein sequence ID" value="MBC8434439.1"/>
    <property type="molecule type" value="Genomic_DNA"/>
</dbReference>
<dbReference type="AlphaFoldDB" id="A0A8J6P247"/>
<feature type="region of interest" description="Disordered" evidence="1">
    <location>
        <begin position="1"/>
        <end position="42"/>
    </location>
</feature>
<evidence type="ECO:0000256" key="1">
    <source>
        <dbReference type="SAM" id="MobiDB-lite"/>
    </source>
</evidence>